<dbReference type="Gene3D" id="3.90.1580.10">
    <property type="entry name" value="paralog of FGE (formylglycine-generating enzyme)"/>
    <property type="match status" value="1"/>
</dbReference>
<dbReference type="InterPro" id="IPR016187">
    <property type="entry name" value="CTDL_fold"/>
</dbReference>
<reference evidence="3" key="1">
    <citation type="journal article" date="2020" name="mSystems">
        <title>Genome- and Community-Level Interaction Insights into Carbon Utilization and Element Cycling Functions of Hydrothermarchaeota in Hydrothermal Sediment.</title>
        <authorList>
            <person name="Zhou Z."/>
            <person name="Liu Y."/>
            <person name="Xu W."/>
            <person name="Pan J."/>
            <person name="Luo Z.H."/>
            <person name="Li M."/>
        </authorList>
    </citation>
    <scope>NUCLEOTIDE SEQUENCE [LARGE SCALE GENOMIC DNA]</scope>
    <source>
        <strain evidence="3">SpSt-769</strain>
    </source>
</reference>
<evidence type="ECO:0000313" key="3">
    <source>
        <dbReference type="EMBL" id="HGH60602.1"/>
    </source>
</evidence>
<feature type="signal peptide" evidence="1">
    <location>
        <begin position="1"/>
        <end position="26"/>
    </location>
</feature>
<sequence>MVNYHQTAQCLLLTWILLSFSLDAKAADIFSSQHGVRLTAAKQDAIRCPLLPSLPSGLSVPLPPTPEEERDWRTNAPHPDVRKIVEGMGKYAGMILIPAGHFDMGSPEGQGRVDERPVRKIFVKDFYIAKYETTCQEFCDFLNNKGASSARDGSLRIKLDHPDCPIHKCGKLYKPKDGQENKPVVYVSWYGAQEYAAWAGGRLPTSTEWEKAALFTSRYPMPDNLAMPVETESADVQDALPGRKGVAGMLGNVWEWCADWYPQDHQYEPPAENPEGPATGAEKVIRGGSWASTDASKRIQNIHRAYPGGYYKTVGFRIVKD</sequence>
<keyword evidence="1" id="KW-0732">Signal</keyword>
<dbReference type="PANTHER" id="PTHR23150">
    <property type="entry name" value="SULFATASE MODIFYING FACTOR 1, 2"/>
    <property type="match status" value="1"/>
</dbReference>
<dbReference type="GO" id="GO:0120147">
    <property type="term" value="F:formylglycine-generating oxidase activity"/>
    <property type="evidence" value="ECO:0007669"/>
    <property type="project" value="TreeGrafter"/>
</dbReference>
<gene>
    <name evidence="3" type="ORF">ENV54_04805</name>
</gene>
<proteinExistence type="predicted"/>
<dbReference type="SUPFAM" id="SSF56436">
    <property type="entry name" value="C-type lectin-like"/>
    <property type="match status" value="1"/>
</dbReference>
<comment type="caution">
    <text evidence="3">The sequence shown here is derived from an EMBL/GenBank/DDBJ whole genome shotgun (WGS) entry which is preliminary data.</text>
</comment>
<dbReference type="AlphaFoldDB" id="A0A7C4ARI1"/>
<accession>A0A7C4ARI1</accession>
<dbReference type="Pfam" id="PF03781">
    <property type="entry name" value="FGE-sulfatase"/>
    <property type="match status" value="1"/>
</dbReference>
<dbReference type="InterPro" id="IPR051043">
    <property type="entry name" value="Sulfatase_Mod_Factor_Kinase"/>
</dbReference>
<name>A0A7C4ARI1_9BACT</name>
<dbReference type="PANTHER" id="PTHR23150:SF19">
    <property type="entry name" value="FORMYLGLYCINE-GENERATING ENZYME"/>
    <property type="match status" value="1"/>
</dbReference>
<feature type="chain" id="PRO_5028168923" description="Sulfatase-modifying factor enzyme-like domain-containing protein" evidence="1">
    <location>
        <begin position="27"/>
        <end position="321"/>
    </location>
</feature>
<organism evidence="3">
    <name type="scientific">Desulfomonile tiedjei</name>
    <dbReference type="NCBI Taxonomy" id="2358"/>
    <lineage>
        <taxon>Bacteria</taxon>
        <taxon>Pseudomonadati</taxon>
        <taxon>Thermodesulfobacteriota</taxon>
        <taxon>Desulfomonilia</taxon>
        <taxon>Desulfomonilales</taxon>
        <taxon>Desulfomonilaceae</taxon>
        <taxon>Desulfomonile</taxon>
    </lineage>
</organism>
<evidence type="ECO:0000259" key="2">
    <source>
        <dbReference type="Pfam" id="PF03781"/>
    </source>
</evidence>
<feature type="domain" description="Sulfatase-modifying factor enzyme-like" evidence="2">
    <location>
        <begin position="92"/>
        <end position="320"/>
    </location>
</feature>
<evidence type="ECO:0000256" key="1">
    <source>
        <dbReference type="SAM" id="SignalP"/>
    </source>
</evidence>
<dbReference type="EMBL" id="DTGT01000153">
    <property type="protein sequence ID" value="HGH60602.1"/>
    <property type="molecule type" value="Genomic_DNA"/>
</dbReference>
<dbReference type="InterPro" id="IPR042095">
    <property type="entry name" value="SUMF_sf"/>
</dbReference>
<dbReference type="InterPro" id="IPR005532">
    <property type="entry name" value="SUMF_dom"/>
</dbReference>
<protein>
    <recommendedName>
        <fullName evidence="2">Sulfatase-modifying factor enzyme-like domain-containing protein</fullName>
    </recommendedName>
</protein>